<dbReference type="Proteomes" id="UP000324222">
    <property type="component" value="Unassembled WGS sequence"/>
</dbReference>
<gene>
    <name evidence="1" type="ORF">E2C01_026485</name>
</gene>
<comment type="caution">
    <text evidence="1">The sequence shown here is derived from an EMBL/GenBank/DDBJ whole genome shotgun (WGS) entry which is preliminary data.</text>
</comment>
<dbReference type="AlphaFoldDB" id="A0A5B7EJB9"/>
<accession>A0A5B7EJB9</accession>
<protein>
    <submittedName>
        <fullName evidence="1">Uncharacterized protein</fullName>
    </submittedName>
</protein>
<proteinExistence type="predicted"/>
<dbReference type="EMBL" id="VSRR010002768">
    <property type="protein sequence ID" value="MPC33143.1"/>
    <property type="molecule type" value="Genomic_DNA"/>
</dbReference>
<keyword evidence="2" id="KW-1185">Reference proteome</keyword>
<evidence type="ECO:0000313" key="2">
    <source>
        <dbReference type="Proteomes" id="UP000324222"/>
    </source>
</evidence>
<sequence length="68" mass="7878">MPSQKYEHSKVHASNYFYSCLAAVCRFPLVSLCEKENKQTPCKNSDAKYSMPHQLKLLRNVSPGKWCR</sequence>
<evidence type="ECO:0000313" key="1">
    <source>
        <dbReference type="EMBL" id="MPC33143.1"/>
    </source>
</evidence>
<name>A0A5B7EJB9_PORTR</name>
<organism evidence="1 2">
    <name type="scientific">Portunus trituberculatus</name>
    <name type="common">Swimming crab</name>
    <name type="synonym">Neptunus trituberculatus</name>
    <dbReference type="NCBI Taxonomy" id="210409"/>
    <lineage>
        <taxon>Eukaryota</taxon>
        <taxon>Metazoa</taxon>
        <taxon>Ecdysozoa</taxon>
        <taxon>Arthropoda</taxon>
        <taxon>Crustacea</taxon>
        <taxon>Multicrustacea</taxon>
        <taxon>Malacostraca</taxon>
        <taxon>Eumalacostraca</taxon>
        <taxon>Eucarida</taxon>
        <taxon>Decapoda</taxon>
        <taxon>Pleocyemata</taxon>
        <taxon>Brachyura</taxon>
        <taxon>Eubrachyura</taxon>
        <taxon>Portunoidea</taxon>
        <taxon>Portunidae</taxon>
        <taxon>Portuninae</taxon>
        <taxon>Portunus</taxon>
    </lineage>
</organism>
<reference evidence="1 2" key="1">
    <citation type="submission" date="2019-05" db="EMBL/GenBank/DDBJ databases">
        <title>Another draft genome of Portunus trituberculatus and its Hox gene families provides insights of decapod evolution.</title>
        <authorList>
            <person name="Jeong J.-H."/>
            <person name="Song I."/>
            <person name="Kim S."/>
            <person name="Choi T."/>
            <person name="Kim D."/>
            <person name="Ryu S."/>
            <person name="Kim W."/>
        </authorList>
    </citation>
    <scope>NUCLEOTIDE SEQUENCE [LARGE SCALE GENOMIC DNA]</scope>
    <source>
        <tissue evidence="1">Muscle</tissue>
    </source>
</reference>